<gene>
    <name evidence="2" type="ORF">POCTA_138.1.T0110084</name>
</gene>
<proteinExistence type="predicted"/>
<keyword evidence="1" id="KW-1133">Transmembrane helix</keyword>
<organism evidence="2 3">
    <name type="scientific">Paramecium octaurelia</name>
    <dbReference type="NCBI Taxonomy" id="43137"/>
    <lineage>
        <taxon>Eukaryota</taxon>
        <taxon>Sar</taxon>
        <taxon>Alveolata</taxon>
        <taxon>Ciliophora</taxon>
        <taxon>Intramacronucleata</taxon>
        <taxon>Oligohymenophorea</taxon>
        <taxon>Peniculida</taxon>
        <taxon>Parameciidae</taxon>
        <taxon>Paramecium</taxon>
    </lineage>
</organism>
<dbReference type="AlphaFoldDB" id="A0A8S1SIT8"/>
<reference evidence="2" key="1">
    <citation type="submission" date="2021-01" db="EMBL/GenBank/DDBJ databases">
        <authorList>
            <consortium name="Genoscope - CEA"/>
            <person name="William W."/>
        </authorList>
    </citation>
    <scope>NUCLEOTIDE SEQUENCE</scope>
</reference>
<comment type="caution">
    <text evidence="2">The sequence shown here is derived from an EMBL/GenBank/DDBJ whole genome shotgun (WGS) entry which is preliminary data.</text>
</comment>
<evidence type="ECO:0000256" key="1">
    <source>
        <dbReference type="SAM" id="Phobius"/>
    </source>
</evidence>
<feature type="transmembrane region" description="Helical" evidence="1">
    <location>
        <begin position="134"/>
        <end position="154"/>
    </location>
</feature>
<accession>A0A8S1SIT8</accession>
<dbReference type="OrthoDB" id="299099at2759"/>
<feature type="transmembrane region" description="Helical" evidence="1">
    <location>
        <begin position="98"/>
        <end position="122"/>
    </location>
</feature>
<dbReference type="Proteomes" id="UP000683925">
    <property type="component" value="Unassembled WGS sequence"/>
</dbReference>
<evidence type="ECO:0000313" key="3">
    <source>
        <dbReference type="Proteomes" id="UP000683925"/>
    </source>
</evidence>
<evidence type="ECO:0000313" key="2">
    <source>
        <dbReference type="EMBL" id="CAD8139818.1"/>
    </source>
</evidence>
<dbReference type="OMA" id="IYQSRGF"/>
<protein>
    <submittedName>
        <fullName evidence="2">Uncharacterized protein</fullName>
    </submittedName>
</protein>
<sequence>MLQFLSTPVDAISYNVWMNKPIKAAFEDNNSIAQFYLLFPSLWIEHRINRNAYPSKQEYIKKCLLHLAFYPMTVIFINALTKNLYLSDSVKDIYQSRGFFGLFSGFHYQLLMQFLSIIQNYVFVENNNIGYLRIGYWMVFQVFNVPLQILFLSLRLKSITGISELFNIGTGWICGLVSQFIKQFKSLKQELAIAKDDRSRKFIGG</sequence>
<keyword evidence="1" id="KW-0472">Membrane</keyword>
<feature type="transmembrane region" description="Helical" evidence="1">
    <location>
        <begin position="64"/>
        <end position="86"/>
    </location>
</feature>
<dbReference type="EMBL" id="CAJJDP010000010">
    <property type="protein sequence ID" value="CAD8139818.1"/>
    <property type="molecule type" value="Genomic_DNA"/>
</dbReference>
<keyword evidence="3" id="KW-1185">Reference proteome</keyword>
<name>A0A8S1SIT8_PAROT</name>
<keyword evidence="1" id="KW-0812">Transmembrane</keyword>